<reference evidence="1" key="1">
    <citation type="submission" date="2021-01" db="EMBL/GenBank/DDBJ databases">
        <authorList>
            <person name="Corre E."/>
            <person name="Pelletier E."/>
            <person name="Niang G."/>
            <person name="Scheremetjew M."/>
            <person name="Finn R."/>
            <person name="Kale V."/>
            <person name="Holt S."/>
            <person name="Cochrane G."/>
            <person name="Meng A."/>
            <person name="Brown T."/>
            <person name="Cohen L."/>
        </authorList>
    </citation>
    <scope>NUCLEOTIDE SEQUENCE</scope>
    <source>
        <strain evidence="1">NIES-381</strain>
    </source>
</reference>
<protein>
    <submittedName>
        <fullName evidence="1">Uncharacterized protein</fullName>
    </submittedName>
</protein>
<accession>A0A7S1IWG3</accession>
<organism evidence="1">
    <name type="scientific">Eutreptiella gymnastica</name>
    <dbReference type="NCBI Taxonomy" id="73025"/>
    <lineage>
        <taxon>Eukaryota</taxon>
        <taxon>Discoba</taxon>
        <taxon>Euglenozoa</taxon>
        <taxon>Euglenida</taxon>
        <taxon>Spirocuta</taxon>
        <taxon>Euglenophyceae</taxon>
        <taxon>Eutreptiales</taxon>
        <taxon>Eutreptiaceae</taxon>
        <taxon>Eutreptiella</taxon>
    </lineage>
</organism>
<proteinExistence type="predicted"/>
<dbReference type="AlphaFoldDB" id="A0A7S1IWG3"/>
<name>A0A7S1IWG3_9EUGL</name>
<dbReference type="EMBL" id="HBGA01097458">
    <property type="protein sequence ID" value="CAD9025203.1"/>
    <property type="molecule type" value="Transcribed_RNA"/>
</dbReference>
<sequence>MFIIDRKEKPVLSMGHLLKMVGGMGGCEASSFPYPLPQPSTVYPTLLARPVGSPLLSLRHFPIQSSPEGGATLTGGRFIQGTHLNWGQLDHGAPTLGVCGYSSCTKVCQC</sequence>
<evidence type="ECO:0000313" key="1">
    <source>
        <dbReference type="EMBL" id="CAD9025203.1"/>
    </source>
</evidence>
<gene>
    <name evidence="1" type="ORF">EGYM00392_LOCUS36330</name>
</gene>